<evidence type="ECO:0000259" key="1">
    <source>
        <dbReference type="Pfam" id="PF00156"/>
    </source>
</evidence>
<evidence type="ECO:0000313" key="2">
    <source>
        <dbReference type="EMBL" id="QIN80872.1"/>
    </source>
</evidence>
<keyword evidence="2" id="KW-0328">Glycosyltransferase</keyword>
<dbReference type="AlphaFoldDB" id="A0A6G8Q320"/>
<sequence length="221" mass="23713">MLFRDRVDAGRRLASLLAGYEAEGPFVLALPRGGVPVGAEISRRLRAPLDVLIARKLGAPGQPELGIGAVAQGGALVLNERIVRALGLSGEHVRRAAEGELREVERRLRLLRGDRPEPEVAGRTVILADDGLATGATARAAVLALRQRVPRRLVLAVPVCPPRTADLLRPEVDELVVLATPADFYAVGSYYEDFEQVGDEEVIRLLEAARAQEGRPGPGFA</sequence>
<keyword evidence="3" id="KW-1185">Reference proteome</keyword>
<dbReference type="GO" id="GO:0016757">
    <property type="term" value="F:glycosyltransferase activity"/>
    <property type="evidence" value="ECO:0007669"/>
    <property type="project" value="UniProtKB-KW"/>
</dbReference>
<evidence type="ECO:0000313" key="3">
    <source>
        <dbReference type="Proteomes" id="UP000502706"/>
    </source>
</evidence>
<accession>A0A6G8Q320</accession>
<dbReference type="Gene3D" id="3.40.50.2020">
    <property type="match status" value="1"/>
</dbReference>
<dbReference type="InterPro" id="IPR000836">
    <property type="entry name" value="PRTase_dom"/>
</dbReference>
<dbReference type="Pfam" id="PF00156">
    <property type="entry name" value="Pribosyltran"/>
    <property type="match status" value="1"/>
</dbReference>
<gene>
    <name evidence="2" type="ORF">GBA65_16960</name>
</gene>
<protein>
    <submittedName>
        <fullName evidence="2">Phosphoribosyltransferase</fullName>
    </submittedName>
</protein>
<dbReference type="Proteomes" id="UP000502706">
    <property type="component" value="Chromosome"/>
</dbReference>
<proteinExistence type="predicted"/>
<name>A0A6G8Q320_9ACTN</name>
<keyword evidence="2" id="KW-0808">Transferase</keyword>
<organism evidence="2 3">
    <name type="scientific">Rubrobacter marinus</name>
    <dbReference type="NCBI Taxonomy" id="2653852"/>
    <lineage>
        <taxon>Bacteria</taxon>
        <taxon>Bacillati</taxon>
        <taxon>Actinomycetota</taxon>
        <taxon>Rubrobacteria</taxon>
        <taxon>Rubrobacterales</taxon>
        <taxon>Rubrobacteraceae</taxon>
        <taxon>Rubrobacter</taxon>
    </lineage>
</organism>
<dbReference type="InterPro" id="IPR029057">
    <property type="entry name" value="PRTase-like"/>
</dbReference>
<dbReference type="Gene3D" id="3.30.1310.20">
    <property type="entry name" value="PRTase-like"/>
    <property type="match status" value="1"/>
</dbReference>
<reference evidence="2 3" key="1">
    <citation type="submission" date="2019-10" db="EMBL/GenBank/DDBJ databases">
        <title>Rubrobacter sp nov SCSIO 52915 isolated from a deep-sea sediment in the South China Sea.</title>
        <authorList>
            <person name="Chen R.W."/>
        </authorList>
    </citation>
    <scope>NUCLEOTIDE SEQUENCE [LARGE SCALE GENOMIC DNA]</scope>
    <source>
        <strain evidence="2 3">SCSIO 52915</strain>
    </source>
</reference>
<dbReference type="CDD" id="cd06223">
    <property type="entry name" value="PRTases_typeI"/>
    <property type="match status" value="1"/>
</dbReference>
<dbReference type="SUPFAM" id="SSF53271">
    <property type="entry name" value="PRTase-like"/>
    <property type="match status" value="1"/>
</dbReference>
<dbReference type="KEGG" id="rmar:GBA65_16960"/>
<feature type="domain" description="Phosphoribosyltransferase" evidence="1">
    <location>
        <begin position="10"/>
        <end position="164"/>
    </location>
</feature>
<dbReference type="EMBL" id="CP045121">
    <property type="protein sequence ID" value="QIN80872.1"/>
    <property type="molecule type" value="Genomic_DNA"/>
</dbReference>